<name>A0AAN4YD30_ASPOZ</name>
<gene>
    <name evidence="2" type="ORF">Aory04_000408200</name>
</gene>
<evidence type="ECO:0000256" key="1">
    <source>
        <dbReference type="SAM" id="MobiDB-lite"/>
    </source>
</evidence>
<proteinExistence type="predicted"/>
<feature type="region of interest" description="Disordered" evidence="1">
    <location>
        <begin position="63"/>
        <end position="82"/>
    </location>
</feature>
<protein>
    <submittedName>
        <fullName evidence="2">Unnamed protein product</fullName>
    </submittedName>
</protein>
<dbReference type="AlphaFoldDB" id="A0AAN4YD30"/>
<sequence>MSLRIDSPPLRGHPEWNLGDYLADIFDLSTMSAVSRGKQPEVPVARIDVDYLTEEFLVPVASDQEDKSCGKTQPGHASQTDRLSYHSLLESKKTTQLFQCQREAHKRTGRCTSRVNTRPVVP</sequence>
<reference evidence="2" key="1">
    <citation type="submission" date="2023-04" db="EMBL/GenBank/DDBJ databases">
        <title>Aspergillus oryzae NBRC 4228.</title>
        <authorList>
            <person name="Ichikawa N."/>
            <person name="Sato H."/>
            <person name="Tonouchi N."/>
        </authorList>
    </citation>
    <scope>NUCLEOTIDE SEQUENCE</scope>
    <source>
        <strain evidence="2">NBRC 4228</strain>
    </source>
</reference>
<organism evidence="2 3">
    <name type="scientific">Aspergillus oryzae</name>
    <name type="common">Yellow koji mold</name>
    <dbReference type="NCBI Taxonomy" id="5062"/>
    <lineage>
        <taxon>Eukaryota</taxon>
        <taxon>Fungi</taxon>
        <taxon>Dikarya</taxon>
        <taxon>Ascomycota</taxon>
        <taxon>Pezizomycotina</taxon>
        <taxon>Eurotiomycetes</taxon>
        <taxon>Eurotiomycetidae</taxon>
        <taxon>Eurotiales</taxon>
        <taxon>Aspergillaceae</taxon>
        <taxon>Aspergillus</taxon>
        <taxon>Aspergillus subgen. Circumdati</taxon>
    </lineage>
</organism>
<dbReference type="Proteomes" id="UP001165205">
    <property type="component" value="Unassembled WGS sequence"/>
</dbReference>
<evidence type="ECO:0000313" key="2">
    <source>
        <dbReference type="EMBL" id="GMG27462.1"/>
    </source>
</evidence>
<comment type="caution">
    <text evidence="2">The sequence shown here is derived from an EMBL/GenBank/DDBJ whole genome shotgun (WGS) entry which is preliminary data.</text>
</comment>
<dbReference type="EMBL" id="BSYA01000035">
    <property type="protein sequence ID" value="GMG27462.1"/>
    <property type="molecule type" value="Genomic_DNA"/>
</dbReference>
<evidence type="ECO:0000313" key="3">
    <source>
        <dbReference type="Proteomes" id="UP001165205"/>
    </source>
</evidence>
<accession>A0AAN4YD30</accession>